<feature type="domain" description="SnoaL-like" evidence="1">
    <location>
        <begin position="12"/>
        <end position="110"/>
    </location>
</feature>
<keyword evidence="3" id="KW-1185">Reference proteome</keyword>
<dbReference type="Gene3D" id="3.10.450.50">
    <property type="match status" value="1"/>
</dbReference>
<dbReference type="InterPro" id="IPR032710">
    <property type="entry name" value="NTF2-like_dom_sf"/>
</dbReference>
<accession>A0ABZ2LYK2</accession>
<dbReference type="Pfam" id="PF12680">
    <property type="entry name" value="SnoaL_2"/>
    <property type="match status" value="1"/>
</dbReference>
<dbReference type="EMBL" id="CP089984">
    <property type="protein sequence ID" value="WXB14851.1"/>
    <property type="molecule type" value="Genomic_DNA"/>
</dbReference>
<dbReference type="Proteomes" id="UP001370348">
    <property type="component" value="Chromosome"/>
</dbReference>
<evidence type="ECO:0000259" key="1">
    <source>
        <dbReference type="Pfam" id="PF12680"/>
    </source>
</evidence>
<sequence>MSAEKRDTTEVIRRFNDAFQRHEPALLDDLIGEHCVLENTNPAPDGARYTGRAGCLSVWRGIAGDPNIRFDLDETVILGEHALIYWRLHWPGGNVRGINVMRVQGGFIVEARGYVKGA</sequence>
<proteinExistence type="predicted"/>
<dbReference type="RefSeq" id="WP_394824475.1">
    <property type="nucleotide sequence ID" value="NZ_CP089984.1"/>
</dbReference>
<name>A0ABZ2LYK2_9BACT</name>
<gene>
    <name evidence="2" type="ORF">LZC94_44415</name>
</gene>
<reference evidence="2 3" key="1">
    <citation type="submission" date="2021-12" db="EMBL/GenBank/DDBJ databases">
        <title>Discovery of the Pendulisporaceae a myxobacterial family with distinct sporulation behavior and unique specialized metabolism.</title>
        <authorList>
            <person name="Garcia R."/>
            <person name="Popoff A."/>
            <person name="Bader C.D."/>
            <person name="Loehr J."/>
            <person name="Walesch S."/>
            <person name="Walt C."/>
            <person name="Boldt J."/>
            <person name="Bunk B."/>
            <person name="Haeckl F.J.F.P.J."/>
            <person name="Gunesch A.P."/>
            <person name="Birkelbach J."/>
            <person name="Nuebel U."/>
            <person name="Pietschmann T."/>
            <person name="Bach T."/>
            <person name="Mueller R."/>
        </authorList>
    </citation>
    <scope>NUCLEOTIDE SEQUENCE [LARGE SCALE GENOMIC DNA]</scope>
    <source>
        <strain evidence="2 3">MSr11954</strain>
    </source>
</reference>
<dbReference type="SUPFAM" id="SSF54427">
    <property type="entry name" value="NTF2-like"/>
    <property type="match status" value="1"/>
</dbReference>
<dbReference type="InterPro" id="IPR037401">
    <property type="entry name" value="SnoaL-like"/>
</dbReference>
<evidence type="ECO:0000313" key="3">
    <source>
        <dbReference type="Proteomes" id="UP001370348"/>
    </source>
</evidence>
<organism evidence="2 3">
    <name type="scientific">Pendulispora albinea</name>
    <dbReference type="NCBI Taxonomy" id="2741071"/>
    <lineage>
        <taxon>Bacteria</taxon>
        <taxon>Pseudomonadati</taxon>
        <taxon>Myxococcota</taxon>
        <taxon>Myxococcia</taxon>
        <taxon>Myxococcales</taxon>
        <taxon>Sorangiineae</taxon>
        <taxon>Pendulisporaceae</taxon>
        <taxon>Pendulispora</taxon>
    </lineage>
</organism>
<evidence type="ECO:0000313" key="2">
    <source>
        <dbReference type="EMBL" id="WXB14851.1"/>
    </source>
</evidence>
<protein>
    <submittedName>
        <fullName evidence="2">Nuclear transport factor 2 family protein</fullName>
    </submittedName>
</protein>